<dbReference type="AlphaFoldDB" id="A0A0W0TC29"/>
<dbReference type="PATRIC" id="fig|1212489.4.peg.519"/>
<name>A0A0W0TC29_9GAMM</name>
<sequence>MKPSSGVVVNEDILKALGARTAKAVRVKSAQMEAELASKIEDLEFLVKEGFSTDRLAKAKVDGNHQLLELSFDPSYADWDNQKRTCALMVEAVNDAIYKIDLAIEQEISSIKYKYFSQVIEESDKDN</sequence>
<reference evidence="1 2" key="1">
    <citation type="submission" date="2015-11" db="EMBL/GenBank/DDBJ databases">
        <title>Genomic analysis of 38 Legionella species identifies large and diverse effector repertoires.</title>
        <authorList>
            <person name="Burstein D."/>
            <person name="Amaro F."/>
            <person name="Zusman T."/>
            <person name="Lifshitz Z."/>
            <person name="Cohen O."/>
            <person name="Gilbert J.A."/>
            <person name="Pupko T."/>
            <person name="Shuman H.A."/>
            <person name="Segal G."/>
        </authorList>
    </citation>
    <scope>NUCLEOTIDE SEQUENCE [LARGE SCALE GENOMIC DNA]</scope>
    <source>
        <strain evidence="1 2">ATCC 700990</strain>
    </source>
</reference>
<dbReference type="SUPFAM" id="SSF82607">
    <property type="entry name" value="YbaB-like"/>
    <property type="match status" value="1"/>
</dbReference>
<dbReference type="Gene3D" id="3.30.1310.10">
    <property type="entry name" value="Nucleoid-associated protein YbaB-like domain"/>
    <property type="match status" value="1"/>
</dbReference>
<dbReference type="OrthoDB" id="5653689at2"/>
<organism evidence="1 2">
    <name type="scientific">Legionella drozanskii LLAP-1</name>
    <dbReference type="NCBI Taxonomy" id="1212489"/>
    <lineage>
        <taxon>Bacteria</taxon>
        <taxon>Pseudomonadati</taxon>
        <taxon>Pseudomonadota</taxon>
        <taxon>Gammaproteobacteria</taxon>
        <taxon>Legionellales</taxon>
        <taxon>Legionellaceae</taxon>
        <taxon>Legionella</taxon>
    </lineage>
</organism>
<dbReference type="EMBL" id="LNXY01000003">
    <property type="protein sequence ID" value="KTC93131.1"/>
    <property type="molecule type" value="Genomic_DNA"/>
</dbReference>
<evidence type="ECO:0008006" key="3">
    <source>
        <dbReference type="Google" id="ProtNLM"/>
    </source>
</evidence>
<dbReference type="Proteomes" id="UP000054736">
    <property type="component" value="Unassembled WGS sequence"/>
</dbReference>
<comment type="caution">
    <text evidence="1">The sequence shown here is derived from an EMBL/GenBank/DDBJ whole genome shotgun (WGS) entry which is preliminary data.</text>
</comment>
<accession>A0A0W0TC29</accession>
<dbReference type="RefSeq" id="WP_058494852.1">
    <property type="nucleotide sequence ID" value="NZ_CAAAIU010000003.1"/>
</dbReference>
<protein>
    <recommendedName>
        <fullName evidence="3">Nucleoid-associated protein YbaB</fullName>
    </recommendedName>
</protein>
<evidence type="ECO:0000313" key="1">
    <source>
        <dbReference type="EMBL" id="KTC93131.1"/>
    </source>
</evidence>
<dbReference type="InterPro" id="IPR036894">
    <property type="entry name" value="YbaB-like_sf"/>
</dbReference>
<dbReference type="GO" id="GO:0003677">
    <property type="term" value="F:DNA binding"/>
    <property type="evidence" value="ECO:0007669"/>
    <property type="project" value="InterPro"/>
</dbReference>
<gene>
    <name evidence="1" type="ORF">Ldro_0502</name>
</gene>
<dbReference type="InterPro" id="IPR004401">
    <property type="entry name" value="YbaB/EbfC"/>
</dbReference>
<dbReference type="STRING" id="1212489.Ldro_0502"/>
<keyword evidence="2" id="KW-1185">Reference proteome</keyword>
<evidence type="ECO:0000313" key="2">
    <source>
        <dbReference type="Proteomes" id="UP000054736"/>
    </source>
</evidence>
<proteinExistence type="predicted"/>
<dbReference type="Pfam" id="PF02575">
    <property type="entry name" value="YbaB_DNA_bd"/>
    <property type="match status" value="1"/>
</dbReference>